<organism evidence="5 6">
    <name type="scientific">Symbiodinium microadriaticum</name>
    <name type="common">Dinoflagellate</name>
    <name type="synonym">Zooxanthella microadriatica</name>
    <dbReference type="NCBI Taxonomy" id="2951"/>
    <lineage>
        <taxon>Eukaryota</taxon>
        <taxon>Sar</taxon>
        <taxon>Alveolata</taxon>
        <taxon>Dinophyceae</taxon>
        <taxon>Suessiales</taxon>
        <taxon>Symbiodiniaceae</taxon>
        <taxon>Symbiodinium</taxon>
    </lineage>
</organism>
<evidence type="ECO:0000313" key="5">
    <source>
        <dbReference type="EMBL" id="OLQ11559.1"/>
    </source>
</evidence>
<dbReference type="SUPFAM" id="SSF53335">
    <property type="entry name" value="S-adenosyl-L-methionine-dependent methyltransferases"/>
    <property type="match status" value="1"/>
</dbReference>
<dbReference type="AlphaFoldDB" id="A0A1Q9EVX4"/>
<proteinExistence type="predicted"/>
<protein>
    <submittedName>
        <fullName evidence="5">Modification methylase SPRI</fullName>
    </submittedName>
</protein>
<evidence type="ECO:0000313" key="6">
    <source>
        <dbReference type="Proteomes" id="UP000186817"/>
    </source>
</evidence>
<dbReference type="EMBL" id="LSRX01000057">
    <property type="protein sequence ID" value="OLQ11559.1"/>
    <property type="molecule type" value="Genomic_DNA"/>
</dbReference>
<feature type="transmembrane region" description="Helical" evidence="4">
    <location>
        <begin position="945"/>
        <end position="965"/>
    </location>
</feature>
<accession>A0A1Q9EVX4</accession>
<keyword evidence="2" id="KW-0808">Transferase</keyword>
<dbReference type="InterPro" id="IPR001525">
    <property type="entry name" value="C5_MeTfrase"/>
</dbReference>
<dbReference type="InterPro" id="IPR009030">
    <property type="entry name" value="Growth_fac_rcpt_cys_sf"/>
</dbReference>
<evidence type="ECO:0000256" key="4">
    <source>
        <dbReference type="SAM" id="Phobius"/>
    </source>
</evidence>
<dbReference type="InterPro" id="IPR029063">
    <property type="entry name" value="SAM-dependent_MTases_sf"/>
</dbReference>
<feature type="compositionally biased region" description="Polar residues" evidence="3">
    <location>
        <begin position="373"/>
        <end position="402"/>
    </location>
</feature>
<sequence length="1183" mass="132640">MALRRSSQFRPEDLPTPDRPRRLDHTQACMDKVEVHIPQYSSDERAPYIAASGSRTKELFRLWARTLTPEDMSYCKGMLQESRRLDGRYGSICSGMDIGAIVMKQFWEWARFQFELDASGFSHKFACEQDESKRSFLLATHPEIQNMFCDAKELTADAKVLDTVTNTHVEVPLCTVLTAGFPCQDCSVLNPNSSSSANRSCVAAGTLRTGSVLQGIVRYLKTMGPKGPKFCFFENVTGLKAKAKDEQGNAGRSNLDHVGHLLDTETDRLLHVWELDPRMFGVPQSRKRLWMTAIPRRFFRGLVPEPEVHKMLNTIMNTLAGFTQAMLSQYLVEPRSLALTKFHTEYSKKLKQIQTRRARRRAAAQPSDLGADSQDTVANRRQSFASSYRSSRAGSTGQLSTCSSGTRLLKREKIVTKEWLKKFRRAARSRPYLKCMTARKRRTLFKLHVKDFPTEDTKVIDISQDKFAHSTSHSPCVTPKGERYLTSECRSMVPEESFRLQGAWLRSESFEQFPQSLLADLAGNAFEASCFAATFWATMVCHGRLHVLSQNNPSSPGVAVEPRRAPEVQALRTYDTPDFDSQVLLDFSDHEDTDILDDSCADSTRFIGEALSANVEGASLPRMTEIWAATSGQLCASHFVSHDMSREALSANVEGASLPRMTEIWIDHDDFPAWLCDCPAENAEAKPCPPRSGSTATGLVNLSSCECLPGFYEKGEMPVGGPQCETCPSGESTFGYGQTLCMSCTFGYRPLARSPHQEPPIGPPPPRMLEAPAQLRVSGKPSSPVAVEPLARPSECYPDWYGMGFVCVLQVAVSLTFWGLQRHCRGLEIKDVSLDRGNWVCATAGRRNIVIWPGVLDRFSAVFRDTGNPYLDLEITTDLPGEQPDGVQALPGVGGLRMVLLRNGRELDTLGPRLDTSRGYVNFRGPWLWLIAAQLLLTQSYFRKFWVLFGLASTSVMGLIMLLLMNCCSSQSALNYLLTNFSRQLPKPLSVLRGPHRAVRLDSILELQHHFRFIIGDRDMYYVTSNILHPLTKPPLAKSRYSYAEVAGPVRATFFVSHYWGMPFEHSVKSLSKHAQLADQRDFKQTSYWVCSFAINQHCIEEELGGGDLFESSFYMALVDPRTKATVMLLDDEATPLTRVWCLFEVLQTFILSHQQPGFQDRAASMRHTSPWLDTVPILAFQS</sequence>
<dbReference type="Gene3D" id="3.40.50.150">
    <property type="entry name" value="Vaccinia Virus protein VP39"/>
    <property type="match status" value="1"/>
</dbReference>
<dbReference type="GO" id="GO:0008168">
    <property type="term" value="F:methyltransferase activity"/>
    <property type="evidence" value="ECO:0007669"/>
    <property type="project" value="UniProtKB-KW"/>
</dbReference>
<keyword evidence="6" id="KW-1185">Reference proteome</keyword>
<feature type="compositionally biased region" description="Basic and acidic residues" evidence="3">
    <location>
        <begin position="10"/>
        <end position="23"/>
    </location>
</feature>
<name>A0A1Q9EVX4_SYMMI</name>
<dbReference type="SUPFAM" id="SSF57184">
    <property type="entry name" value="Growth factor receptor domain"/>
    <property type="match status" value="1"/>
</dbReference>
<keyword evidence="4" id="KW-0472">Membrane</keyword>
<dbReference type="OrthoDB" id="408715at2759"/>
<evidence type="ECO:0000256" key="2">
    <source>
        <dbReference type="ARBA" id="ARBA00022679"/>
    </source>
</evidence>
<dbReference type="GO" id="GO:0032259">
    <property type="term" value="P:methylation"/>
    <property type="evidence" value="ECO:0007669"/>
    <property type="project" value="UniProtKB-KW"/>
</dbReference>
<keyword evidence="4" id="KW-0812">Transmembrane</keyword>
<keyword evidence="1 5" id="KW-0489">Methyltransferase</keyword>
<feature type="region of interest" description="Disordered" evidence="3">
    <location>
        <begin position="354"/>
        <end position="402"/>
    </location>
</feature>
<evidence type="ECO:0000256" key="1">
    <source>
        <dbReference type="ARBA" id="ARBA00022603"/>
    </source>
</evidence>
<gene>
    <name evidence="5" type="ORF">AK812_SmicGene4573</name>
</gene>
<comment type="caution">
    <text evidence="5">The sequence shown here is derived from an EMBL/GenBank/DDBJ whole genome shotgun (WGS) entry which is preliminary data.</text>
</comment>
<evidence type="ECO:0000256" key="3">
    <source>
        <dbReference type="SAM" id="MobiDB-lite"/>
    </source>
</evidence>
<dbReference type="Proteomes" id="UP000186817">
    <property type="component" value="Unassembled WGS sequence"/>
</dbReference>
<feature type="region of interest" description="Disordered" evidence="3">
    <location>
        <begin position="1"/>
        <end position="23"/>
    </location>
</feature>
<keyword evidence="4" id="KW-1133">Transmembrane helix</keyword>
<dbReference type="Pfam" id="PF00145">
    <property type="entry name" value="DNA_methylase"/>
    <property type="match status" value="1"/>
</dbReference>
<reference evidence="5 6" key="1">
    <citation type="submission" date="2016-02" db="EMBL/GenBank/DDBJ databases">
        <title>Genome analysis of coral dinoflagellate symbionts highlights evolutionary adaptations to a symbiotic lifestyle.</title>
        <authorList>
            <person name="Aranda M."/>
            <person name="Li Y."/>
            <person name="Liew Y.J."/>
            <person name="Baumgarten S."/>
            <person name="Simakov O."/>
            <person name="Wilson M."/>
            <person name="Piel J."/>
            <person name="Ashoor H."/>
            <person name="Bougouffa S."/>
            <person name="Bajic V.B."/>
            <person name="Ryu T."/>
            <person name="Ravasi T."/>
            <person name="Bayer T."/>
            <person name="Micklem G."/>
            <person name="Kim H."/>
            <person name="Bhak J."/>
            <person name="Lajeunesse T.C."/>
            <person name="Voolstra C.R."/>
        </authorList>
    </citation>
    <scope>NUCLEOTIDE SEQUENCE [LARGE SCALE GENOMIC DNA]</scope>
    <source>
        <strain evidence="5 6">CCMP2467</strain>
    </source>
</reference>